<feature type="transmembrane region" description="Helical" evidence="6">
    <location>
        <begin position="329"/>
        <end position="351"/>
    </location>
</feature>
<sequence>MANLTNVKTEFVIVAEAQAAAVGVNYGLLGDNLPSTEQVVALCASRGIGRLRLFHPDAAVLGALRGSGIEVVLGTFNEELPGLASDPSAAENWVAANVVPFAGSVRFRYINAGNEVIPGDNAGYVLPAIRNLDAALRAAGLQIPVTTAVATMVLGVSYPPSQGAFSEAAAGVMAPIAAFLRSTSAPLLVNAYPYFSYARNEVELDYALFRAAGAPVIDGTLVYDNLLDAMVDAVYAALEKVGAPEVGVVVSETGWPSGGEGLGATVENAAAYVNNAVAHLEKGGGTPRRPGTATEAYLFAMFNENLKPAGTERYFGLFQPDMTEIALQFAGMGLWTLLEGFLLLVNALAILNEDRFLAPRGWSFNEVTGGARVKSLRGQLIGLIYATQYLRVPLIVLNTITILVKLVSG</sequence>
<accession>A0A8J5GYB5</accession>
<dbReference type="InterPro" id="IPR000490">
    <property type="entry name" value="Glyco_hydro_17"/>
</dbReference>
<evidence type="ECO:0000256" key="4">
    <source>
        <dbReference type="RuleBase" id="RU004335"/>
    </source>
</evidence>
<evidence type="ECO:0000256" key="1">
    <source>
        <dbReference type="ARBA" id="ARBA00008773"/>
    </source>
</evidence>
<dbReference type="Pfam" id="PF00332">
    <property type="entry name" value="Glyco_hydro_17"/>
    <property type="match status" value="1"/>
</dbReference>
<protein>
    <submittedName>
        <fullName evidence="7">Uncharacterized protein</fullName>
    </submittedName>
</protein>
<reference evidence="7 8" key="1">
    <citation type="submission" date="2020-08" db="EMBL/GenBank/DDBJ databases">
        <title>Plant Genome Project.</title>
        <authorList>
            <person name="Zhang R.-G."/>
        </authorList>
    </citation>
    <scope>NUCLEOTIDE SEQUENCE [LARGE SCALE GENOMIC DNA]</scope>
    <source>
        <tissue evidence="7">Rhizome</tissue>
    </source>
</reference>
<dbReference type="GO" id="GO:0042973">
    <property type="term" value="F:glucan endo-1,3-beta-D-glucosidase activity"/>
    <property type="evidence" value="ECO:0007669"/>
    <property type="project" value="UniProtKB-ARBA"/>
</dbReference>
<dbReference type="PANTHER" id="PTHR32227">
    <property type="entry name" value="GLUCAN ENDO-1,3-BETA-GLUCOSIDASE BG1-RELATED-RELATED"/>
    <property type="match status" value="1"/>
</dbReference>
<dbReference type="Gene3D" id="3.20.20.80">
    <property type="entry name" value="Glycosidases"/>
    <property type="match status" value="1"/>
</dbReference>
<dbReference type="Pfam" id="PF08571">
    <property type="entry name" value="Yos1"/>
    <property type="match status" value="1"/>
</dbReference>
<keyword evidence="3 5" id="KW-0326">Glycosidase</keyword>
<dbReference type="InterPro" id="IPR013880">
    <property type="entry name" value="Yos1"/>
</dbReference>
<evidence type="ECO:0000313" key="8">
    <source>
        <dbReference type="Proteomes" id="UP000734854"/>
    </source>
</evidence>
<comment type="similarity">
    <text evidence="1 4">Belongs to the glycosyl hydrolase 17 family.</text>
</comment>
<dbReference type="InterPro" id="IPR017853">
    <property type="entry name" value="GH"/>
</dbReference>
<dbReference type="SUPFAM" id="SSF51445">
    <property type="entry name" value="(Trans)glycosidases"/>
    <property type="match status" value="1"/>
</dbReference>
<evidence type="ECO:0000256" key="6">
    <source>
        <dbReference type="SAM" id="Phobius"/>
    </source>
</evidence>
<keyword evidence="2 5" id="KW-0378">Hydrolase</keyword>
<keyword evidence="6" id="KW-0472">Membrane</keyword>
<evidence type="ECO:0000256" key="5">
    <source>
        <dbReference type="RuleBase" id="RU004336"/>
    </source>
</evidence>
<dbReference type="FunFam" id="3.20.20.80:FF:000010">
    <property type="entry name" value="glucan endo-1,3-beta-glucosidase, basic"/>
    <property type="match status" value="1"/>
</dbReference>
<comment type="caution">
    <text evidence="7">The sequence shown here is derived from an EMBL/GenBank/DDBJ whole genome shotgun (WGS) entry which is preliminary data.</text>
</comment>
<keyword evidence="8" id="KW-1185">Reference proteome</keyword>
<dbReference type="PROSITE" id="PS00587">
    <property type="entry name" value="GLYCOSYL_HYDROL_F17"/>
    <property type="match status" value="1"/>
</dbReference>
<dbReference type="AlphaFoldDB" id="A0A8J5GYB5"/>
<dbReference type="EMBL" id="JACMSC010000008">
    <property type="protein sequence ID" value="KAG6512496.1"/>
    <property type="molecule type" value="Genomic_DNA"/>
</dbReference>
<name>A0A8J5GYB5_ZINOF</name>
<keyword evidence="6" id="KW-1133">Transmembrane helix</keyword>
<evidence type="ECO:0000313" key="7">
    <source>
        <dbReference type="EMBL" id="KAG6512496.1"/>
    </source>
</evidence>
<dbReference type="Proteomes" id="UP000734854">
    <property type="component" value="Unassembled WGS sequence"/>
</dbReference>
<dbReference type="GO" id="GO:0005975">
    <property type="term" value="P:carbohydrate metabolic process"/>
    <property type="evidence" value="ECO:0007669"/>
    <property type="project" value="InterPro"/>
</dbReference>
<gene>
    <name evidence="7" type="ORF">ZIOFF_030617</name>
</gene>
<evidence type="ECO:0000256" key="2">
    <source>
        <dbReference type="ARBA" id="ARBA00022801"/>
    </source>
</evidence>
<organism evidence="7 8">
    <name type="scientific">Zingiber officinale</name>
    <name type="common">Ginger</name>
    <name type="synonym">Amomum zingiber</name>
    <dbReference type="NCBI Taxonomy" id="94328"/>
    <lineage>
        <taxon>Eukaryota</taxon>
        <taxon>Viridiplantae</taxon>
        <taxon>Streptophyta</taxon>
        <taxon>Embryophyta</taxon>
        <taxon>Tracheophyta</taxon>
        <taxon>Spermatophyta</taxon>
        <taxon>Magnoliopsida</taxon>
        <taxon>Liliopsida</taxon>
        <taxon>Zingiberales</taxon>
        <taxon>Zingiberaceae</taxon>
        <taxon>Zingiber</taxon>
    </lineage>
</organism>
<evidence type="ECO:0000256" key="3">
    <source>
        <dbReference type="ARBA" id="ARBA00023295"/>
    </source>
</evidence>
<proteinExistence type="inferred from homology"/>
<dbReference type="InterPro" id="IPR044965">
    <property type="entry name" value="Glyco_hydro_17_plant"/>
</dbReference>
<keyword evidence="6" id="KW-0812">Transmembrane</keyword>